<dbReference type="GO" id="GO:0006352">
    <property type="term" value="P:DNA-templated transcription initiation"/>
    <property type="evidence" value="ECO:0007669"/>
    <property type="project" value="InterPro"/>
</dbReference>
<dbReference type="PANTHER" id="PTHR43133">
    <property type="entry name" value="RNA POLYMERASE ECF-TYPE SIGMA FACTO"/>
    <property type="match status" value="1"/>
</dbReference>
<dbReference type="Gene3D" id="1.10.1740.10">
    <property type="match status" value="1"/>
</dbReference>
<dbReference type="Gene3D" id="1.10.10.10">
    <property type="entry name" value="Winged helix-like DNA-binding domain superfamily/Winged helix DNA-binding domain"/>
    <property type="match status" value="1"/>
</dbReference>
<evidence type="ECO:0000256" key="3">
    <source>
        <dbReference type="ARBA" id="ARBA00023082"/>
    </source>
</evidence>
<protein>
    <submittedName>
        <fullName evidence="7">RNA polymerase sigma-70 factor (ECF subfamily)</fullName>
    </submittedName>
</protein>
<gene>
    <name evidence="7" type="ORF">FHS57_003723</name>
</gene>
<dbReference type="SUPFAM" id="SSF88946">
    <property type="entry name" value="Sigma2 domain of RNA polymerase sigma factors"/>
    <property type="match status" value="1"/>
</dbReference>
<dbReference type="InterPro" id="IPR014284">
    <property type="entry name" value="RNA_pol_sigma-70_dom"/>
</dbReference>
<evidence type="ECO:0000256" key="2">
    <source>
        <dbReference type="ARBA" id="ARBA00023015"/>
    </source>
</evidence>
<dbReference type="SUPFAM" id="SSF88659">
    <property type="entry name" value="Sigma3 and sigma4 domains of RNA polymerase sigma factors"/>
    <property type="match status" value="1"/>
</dbReference>
<evidence type="ECO:0000313" key="8">
    <source>
        <dbReference type="Proteomes" id="UP000541352"/>
    </source>
</evidence>
<evidence type="ECO:0000259" key="6">
    <source>
        <dbReference type="Pfam" id="PF08281"/>
    </source>
</evidence>
<keyword evidence="8" id="KW-1185">Reference proteome</keyword>
<dbReference type="GO" id="GO:0016987">
    <property type="term" value="F:sigma factor activity"/>
    <property type="evidence" value="ECO:0007669"/>
    <property type="project" value="UniProtKB-KW"/>
</dbReference>
<dbReference type="InterPro" id="IPR013249">
    <property type="entry name" value="RNA_pol_sigma70_r4_t2"/>
</dbReference>
<evidence type="ECO:0000256" key="1">
    <source>
        <dbReference type="ARBA" id="ARBA00010641"/>
    </source>
</evidence>
<dbReference type="Pfam" id="PF04542">
    <property type="entry name" value="Sigma70_r2"/>
    <property type="match status" value="1"/>
</dbReference>
<dbReference type="InterPro" id="IPR007627">
    <property type="entry name" value="RNA_pol_sigma70_r2"/>
</dbReference>
<keyword evidence="4" id="KW-0804">Transcription</keyword>
<keyword evidence="2" id="KW-0805">Transcription regulation</keyword>
<dbReference type="GO" id="GO:0003677">
    <property type="term" value="F:DNA binding"/>
    <property type="evidence" value="ECO:0007669"/>
    <property type="project" value="InterPro"/>
</dbReference>
<evidence type="ECO:0000313" key="7">
    <source>
        <dbReference type="EMBL" id="MBB3839714.1"/>
    </source>
</evidence>
<feature type="domain" description="RNA polymerase sigma factor 70 region 4 type 2" evidence="6">
    <location>
        <begin position="132"/>
        <end position="178"/>
    </location>
</feature>
<comment type="caution">
    <text evidence="7">The sequence shown here is derived from an EMBL/GenBank/DDBJ whole genome shotgun (WGS) entry which is preliminary data.</text>
</comment>
<dbReference type="EMBL" id="JACIBY010000007">
    <property type="protein sequence ID" value="MBB3839714.1"/>
    <property type="molecule type" value="Genomic_DNA"/>
</dbReference>
<keyword evidence="3" id="KW-0731">Sigma factor</keyword>
<organism evidence="7 8">
    <name type="scientific">Runella defluvii</name>
    <dbReference type="NCBI Taxonomy" id="370973"/>
    <lineage>
        <taxon>Bacteria</taxon>
        <taxon>Pseudomonadati</taxon>
        <taxon>Bacteroidota</taxon>
        <taxon>Cytophagia</taxon>
        <taxon>Cytophagales</taxon>
        <taxon>Spirosomataceae</taxon>
        <taxon>Runella</taxon>
    </lineage>
</organism>
<proteinExistence type="inferred from homology"/>
<sequence>MKLTQVHLDERELWDRLKSGDTNAFGQISTHYYRILFDYGRKFTKDRELIKDVIQDALLVLWQKRAHINPDENAKLYLLKIIRNSLFKELQKQHLRVADGQFDELEFMEPEESFIISAESSQQMNAKLQLHLKNLPKRQQEVLFLKFYQDLSNDQIAEVMNIHRQSVANLLHNGLRLLKNRFFLTTLYFILARC</sequence>
<dbReference type="InterPro" id="IPR013325">
    <property type="entry name" value="RNA_pol_sigma_r2"/>
</dbReference>
<dbReference type="RefSeq" id="WP_183976207.1">
    <property type="nucleotide sequence ID" value="NZ_JACIBY010000007.1"/>
</dbReference>
<dbReference type="AlphaFoldDB" id="A0A7W6ERH1"/>
<dbReference type="NCBIfam" id="TIGR02937">
    <property type="entry name" value="sigma70-ECF"/>
    <property type="match status" value="1"/>
</dbReference>
<feature type="domain" description="RNA polymerase sigma-70 region 2" evidence="5">
    <location>
        <begin position="30"/>
        <end position="93"/>
    </location>
</feature>
<accession>A0A7W6ERH1</accession>
<dbReference type="Pfam" id="PF08281">
    <property type="entry name" value="Sigma70_r4_2"/>
    <property type="match status" value="1"/>
</dbReference>
<dbReference type="InterPro" id="IPR013324">
    <property type="entry name" value="RNA_pol_sigma_r3/r4-like"/>
</dbReference>
<dbReference type="PANTHER" id="PTHR43133:SF46">
    <property type="entry name" value="RNA POLYMERASE SIGMA-70 FACTOR ECF SUBFAMILY"/>
    <property type="match status" value="1"/>
</dbReference>
<reference evidence="7 8" key="1">
    <citation type="submission" date="2020-08" db="EMBL/GenBank/DDBJ databases">
        <title>Genomic Encyclopedia of Type Strains, Phase IV (KMG-IV): sequencing the most valuable type-strain genomes for metagenomic binning, comparative biology and taxonomic classification.</title>
        <authorList>
            <person name="Goeker M."/>
        </authorList>
    </citation>
    <scope>NUCLEOTIDE SEQUENCE [LARGE SCALE GENOMIC DNA]</scope>
    <source>
        <strain evidence="7 8">DSM 17976</strain>
    </source>
</reference>
<evidence type="ECO:0000256" key="4">
    <source>
        <dbReference type="ARBA" id="ARBA00023163"/>
    </source>
</evidence>
<dbReference type="Proteomes" id="UP000541352">
    <property type="component" value="Unassembled WGS sequence"/>
</dbReference>
<name>A0A7W6ERH1_9BACT</name>
<dbReference type="InterPro" id="IPR039425">
    <property type="entry name" value="RNA_pol_sigma-70-like"/>
</dbReference>
<comment type="similarity">
    <text evidence="1">Belongs to the sigma-70 factor family. ECF subfamily.</text>
</comment>
<evidence type="ECO:0000259" key="5">
    <source>
        <dbReference type="Pfam" id="PF04542"/>
    </source>
</evidence>
<dbReference type="InterPro" id="IPR036388">
    <property type="entry name" value="WH-like_DNA-bd_sf"/>
</dbReference>